<organism evidence="2 3">
    <name type="scientific">Nitrococcus mobilis Nb-231</name>
    <dbReference type="NCBI Taxonomy" id="314278"/>
    <lineage>
        <taxon>Bacteria</taxon>
        <taxon>Pseudomonadati</taxon>
        <taxon>Pseudomonadota</taxon>
        <taxon>Gammaproteobacteria</taxon>
        <taxon>Chromatiales</taxon>
        <taxon>Ectothiorhodospiraceae</taxon>
        <taxon>Nitrococcus</taxon>
    </lineage>
</organism>
<dbReference type="AlphaFoldDB" id="A4BV97"/>
<protein>
    <recommendedName>
        <fullName evidence="1">VWFA domain-containing protein</fullName>
    </recommendedName>
</protein>
<dbReference type="HOGENOM" id="CLU_096822_0_0_6"/>
<dbReference type="PANTHER" id="PTHR47763">
    <property type="entry name" value="ALPHA-PROTEIN KINASE VWKA"/>
    <property type="match status" value="1"/>
</dbReference>
<name>A4BV97_9GAMM</name>
<dbReference type="PROSITE" id="PS50234">
    <property type="entry name" value="VWFA"/>
    <property type="match status" value="1"/>
</dbReference>
<comment type="caution">
    <text evidence="2">The sequence shown here is derived from an EMBL/GenBank/DDBJ whole genome shotgun (WGS) entry which is preliminary data.</text>
</comment>
<dbReference type="CDD" id="cd00198">
    <property type="entry name" value="vWFA"/>
    <property type="match status" value="1"/>
</dbReference>
<sequence>MPSKQEAAEQSMKYAVDLVFCIDKTSSMVPLIRRVKENALKFHEDLSARMEEMNKRIDELRIRVVAFGDIYADGDDWLEESDFFNLPDQIDEYKNFVTDINAKGGGDDPENGLEGLALSLQSDWTKGGDRRRHVIVVWTDTSAHKLERAIDEQPENYPKGMPKSFDELTDQWDSPEIDASARRLILFAPDEYPWSDIAAHWEEVVHFTSKGGDGLGEMDYSFIMNMLAHSI</sequence>
<feature type="domain" description="VWFA" evidence="1">
    <location>
        <begin position="17"/>
        <end position="161"/>
    </location>
</feature>
<dbReference type="Proteomes" id="UP000003374">
    <property type="component" value="Unassembled WGS sequence"/>
</dbReference>
<dbReference type="OrthoDB" id="5148996at2"/>
<dbReference type="SUPFAM" id="SSF53300">
    <property type="entry name" value="vWA-like"/>
    <property type="match status" value="1"/>
</dbReference>
<evidence type="ECO:0000313" key="3">
    <source>
        <dbReference type="Proteomes" id="UP000003374"/>
    </source>
</evidence>
<dbReference type="GO" id="GO:0004674">
    <property type="term" value="F:protein serine/threonine kinase activity"/>
    <property type="evidence" value="ECO:0007669"/>
    <property type="project" value="TreeGrafter"/>
</dbReference>
<proteinExistence type="predicted"/>
<accession>A4BV97</accession>
<dbReference type="InterPro" id="IPR036465">
    <property type="entry name" value="vWFA_dom_sf"/>
</dbReference>
<dbReference type="EMBL" id="AAOF01000024">
    <property type="protein sequence ID" value="EAR20364.1"/>
    <property type="molecule type" value="Genomic_DNA"/>
</dbReference>
<dbReference type="eggNOG" id="COG2304">
    <property type="taxonomic scope" value="Bacteria"/>
</dbReference>
<gene>
    <name evidence="2" type="ORF">NB231_06815</name>
</gene>
<reference evidence="2 3" key="1">
    <citation type="submission" date="2006-02" db="EMBL/GenBank/DDBJ databases">
        <authorList>
            <person name="Waterbury J."/>
            <person name="Ferriera S."/>
            <person name="Johnson J."/>
            <person name="Kravitz S."/>
            <person name="Halpern A."/>
            <person name="Remington K."/>
            <person name="Beeson K."/>
            <person name="Tran B."/>
            <person name="Rogers Y.-H."/>
            <person name="Friedman R."/>
            <person name="Venter J.C."/>
        </authorList>
    </citation>
    <scope>NUCLEOTIDE SEQUENCE [LARGE SCALE GENOMIC DNA]</scope>
    <source>
        <strain evidence="2 3">Nb-231</strain>
    </source>
</reference>
<dbReference type="STRING" id="314278.NB231_06815"/>
<evidence type="ECO:0000259" key="1">
    <source>
        <dbReference type="PROSITE" id="PS50234"/>
    </source>
</evidence>
<dbReference type="RefSeq" id="WP_005000745.1">
    <property type="nucleotide sequence ID" value="NZ_CH672427.1"/>
</dbReference>
<keyword evidence="3" id="KW-1185">Reference proteome</keyword>
<dbReference type="InterPro" id="IPR052969">
    <property type="entry name" value="Thr-specific_kinase-like"/>
</dbReference>
<dbReference type="Gene3D" id="3.40.50.410">
    <property type="entry name" value="von Willebrand factor, type A domain"/>
    <property type="match status" value="1"/>
</dbReference>
<dbReference type="InterPro" id="IPR002035">
    <property type="entry name" value="VWF_A"/>
</dbReference>
<evidence type="ECO:0000313" key="2">
    <source>
        <dbReference type="EMBL" id="EAR20364.1"/>
    </source>
</evidence>
<dbReference type="GO" id="GO:0005737">
    <property type="term" value="C:cytoplasm"/>
    <property type="evidence" value="ECO:0007669"/>
    <property type="project" value="TreeGrafter"/>
</dbReference>
<dbReference type="PANTHER" id="PTHR47763:SF1">
    <property type="entry name" value="DUF659 DOMAIN-CONTAINING PROTEIN"/>
    <property type="match status" value="1"/>
</dbReference>